<evidence type="ECO:0000313" key="3">
    <source>
        <dbReference type="Proteomes" id="UP000660339"/>
    </source>
</evidence>
<comment type="caution">
    <text evidence="2">The sequence shown here is derived from an EMBL/GenBank/DDBJ whole genome shotgun (WGS) entry which is preliminary data.</text>
</comment>
<name>A0A8J3LMF9_9ACTN</name>
<gene>
    <name evidence="2" type="ORF">Cme02nite_55770</name>
</gene>
<keyword evidence="3" id="KW-1185">Reference proteome</keyword>
<reference evidence="2" key="1">
    <citation type="submission" date="2021-01" db="EMBL/GenBank/DDBJ databases">
        <title>Whole genome shotgun sequence of Catellatospora methionotrophica NBRC 14553.</title>
        <authorList>
            <person name="Komaki H."/>
            <person name="Tamura T."/>
        </authorList>
    </citation>
    <scope>NUCLEOTIDE SEQUENCE</scope>
    <source>
        <strain evidence="2">NBRC 14553</strain>
    </source>
</reference>
<sequence length="514" mass="56864">MLWPAWSWRVLAADHVHRKLDPFLRVVAMLCQAGLTDPAEQAEVSGLHMGMCQNIMQMLRQRHLIDHHRRLTVQGLRALDGQAWDASTQRLLFVFQSPFTGPGSAWLWPAARPSLDYAHVDYLDDGRPRLRLDARRDATPIHPMIVSTVGVRPPARPRSEAIAAAIRTAATRVSGEETQTAAAPPVGTQAGRVSYVGGQPEPVFLLTCAYLPEGAYTSADWEALDPFTGWPHAELKQLILERAEEDTRLAATIGRIRSRLVNQDAAAQQQEQRRLAQAEVRAQDRLGRRLLDPEYADVLKLLTHIEADHAQAVALGSLGGRRRQSAVNNALKLFEEIFFRLARRFPLNSARLHQLRDGRDGTRMLEHNLRRVRAHTGVAAVPEGVRRQQHDQVARAAAGTLPSFRAGLAGVLIATLDHPRHPLLGALHRRPTLCDQLDRAAKLRNDASHRGDHEPSPEETAEIVELLYWTTEHLLMAPTIPAKEDDGSATPPLRSTSAELPRGRALAGSPEGGS</sequence>
<feature type="region of interest" description="Disordered" evidence="1">
    <location>
        <begin position="481"/>
        <end position="514"/>
    </location>
</feature>
<protein>
    <submittedName>
        <fullName evidence="2">Uncharacterized protein</fullName>
    </submittedName>
</protein>
<dbReference type="EMBL" id="BONJ01000030">
    <property type="protein sequence ID" value="GIG17245.1"/>
    <property type="molecule type" value="Genomic_DNA"/>
</dbReference>
<dbReference type="AlphaFoldDB" id="A0A8J3LMF9"/>
<accession>A0A8J3LMF9</accession>
<proteinExistence type="predicted"/>
<evidence type="ECO:0000256" key="1">
    <source>
        <dbReference type="SAM" id="MobiDB-lite"/>
    </source>
</evidence>
<evidence type="ECO:0000313" key="2">
    <source>
        <dbReference type="EMBL" id="GIG17245.1"/>
    </source>
</evidence>
<dbReference type="Proteomes" id="UP000660339">
    <property type="component" value="Unassembled WGS sequence"/>
</dbReference>
<organism evidence="2 3">
    <name type="scientific">Catellatospora methionotrophica</name>
    <dbReference type="NCBI Taxonomy" id="121620"/>
    <lineage>
        <taxon>Bacteria</taxon>
        <taxon>Bacillati</taxon>
        <taxon>Actinomycetota</taxon>
        <taxon>Actinomycetes</taxon>
        <taxon>Micromonosporales</taxon>
        <taxon>Micromonosporaceae</taxon>
        <taxon>Catellatospora</taxon>
    </lineage>
</organism>